<proteinExistence type="predicted"/>
<dbReference type="PANTHER" id="PTHR46865:SF8">
    <property type="entry name" value="POSSIBLE OXIDOREDUCTASE"/>
    <property type="match status" value="1"/>
</dbReference>
<reference evidence="3" key="1">
    <citation type="submission" date="2023-07" db="EMBL/GenBank/DDBJ databases">
        <title>30 novel species of actinomycetes from the DSMZ collection.</title>
        <authorList>
            <person name="Nouioui I."/>
        </authorList>
    </citation>
    <scope>NUCLEOTIDE SEQUENCE [LARGE SCALE GENOMIC DNA]</scope>
    <source>
        <strain evidence="3">DSM 44743</strain>
    </source>
</reference>
<gene>
    <name evidence="2" type="ORF">RM479_00890</name>
</gene>
<feature type="domain" description="FAD-binding" evidence="1">
    <location>
        <begin position="15"/>
        <end position="328"/>
    </location>
</feature>
<name>A0ABU2M2T3_9ACTN</name>
<evidence type="ECO:0000313" key="3">
    <source>
        <dbReference type="Proteomes" id="UP001183390"/>
    </source>
</evidence>
<dbReference type="InterPro" id="IPR002938">
    <property type="entry name" value="FAD-bd"/>
</dbReference>
<dbReference type="Proteomes" id="UP001183390">
    <property type="component" value="Unassembled WGS sequence"/>
</dbReference>
<dbReference type="PANTHER" id="PTHR46865">
    <property type="entry name" value="OXIDOREDUCTASE-RELATED"/>
    <property type="match status" value="1"/>
</dbReference>
<dbReference type="Gene3D" id="3.50.50.60">
    <property type="entry name" value="FAD/NAD(P)-binding domain"/>
    <property type="match status" value="1"/>
</dbReference>
<dbReference type="PRINTS" id="PR00420">
    <property type="entry name" value="RNGMNOXGNASE"/>
</dbReference>
<dbReference type="Gene3D" id="3.30.9.10">
    <property type="entry name" value="D-Amino Acid Oxidase, subunit A, domain 2"/>
    <property type="match status" value="1"/>
</dbReference>
<dbReference type="InterPro" id="IPR051704">
    <property type="entry name" value="FAD_aromatic-hydroxylase"/>
</dbReference>
<dbReference type="EMBL" id="JAVREP010000001">
    <property type="protein sequence ID" value="MDT0326963.1"/>
    <property type="molecule type" value="Genomic_DNA"/>
</dbReference>
<dbReference type="Pfam" id="PF01494">
    <property type="entry name" value="FAD_binding_3"/>
    <property type="match status" value="1"/>
</dbReference>
<dbReference type="InterPro" id="IPR036188">
    <property type="entry name" value="FAD/NAD-bd_sf"/>
</dbReference>
<sequence length="411" mass="45225">MEISNMGSTGTPRKALVVGLGIAGMASAKRLTEVGWDVTVIERSAERRTGGYFIALFGSGKASAERTGILDRLPTRAGPEAKTWQVARNGQRTPGMGFADIPDAPRVLLRGDIEEALYAVLPDTVEVRYGTVPTVITQDPDGVDVTLRSTADGTDTRERFDLVIGADGVRSTVRRLVFGPDANFVDQTGFMIAATLLDRPVTGYETNEGAVLAEPGRSAWVFPFDNRPPSILFTYRTDDIDSEFTRPAIDSIRAAYGPETPGPLLSELFDRFETAEDYLFDSAQQVRMRQWHHGRVALIGDAAWCMTLYSGLGASSGIAGGELLGTMLERHDHDIQAALAAWNARLHPYVDYQHRRIDTNRQIFVPADKREHLRRTSMMRLGRSRVLQPVLGRLQAGSEDFRMKAMDIAAP</sequence>
<organism evidence="2 3">
    <name type="scientific">Nocardiopsis lambiniae</name>
    <dbReference type="NCBI Taxonomy" id="3075539"/>
    <lineage>
        <taxon>Bacteria</taxon>
        <taxon>Bacillati</taxon>
        <taxon>Actinomycetota</taxon>
        <taxon>Actinomycetes</taxon>
        <taxon>Streptosporangiales</taxon>
        <taxon>Nocardiopsidaceae</taxon>
        <taxon>Nocardiopsis</taxon>
    </lineage>
</organism>
<accession>A0ABU2M2T3</accession>
<evidence type="ECO:0000259" key="1">
    <source>
        <dbReference type="Pfam" id="PF01494"/>
    </source>
</evidence>
<keyword evidence="2" id="KW-0560">Oxidoreductase</keyword>
<keyword evidence="3" id="KW-1185">Reference proteome</keyword>
<evidence type="ECO:0000313" key="2">
    <source>
        <dbReference type="EMBL" id="MDT0326963.1"/>
    </source>
</evidence>
<dbReference type="RefSeq" id="WP_311509750.1">
    <property type="nucleotide sequence ID" value="NZ_JAVREP010000001.1"/>
</dbReference>
<protein>
    <submittedName>
        <fullName evidence="2">FAD-dependent monooxygenase</fullName>
    </submittedName>
</protein>
<dbReference type="SUPFAM" id="SSF51905">
    <property type="entry name" value="FAD/NAD(P)-binding domain"/>
    <property type="match status" value="1"/>
</dbReference>
<dbReference type="GO" id="GO:0004497">
    <property type="term" value="F:monooxygenase activity"/>
    <property type="evidence" value="ECO:0007669"/>
    <property type="project" value="UniProtKB-KW"/>
</dbReference>
<keyword evidence="2" id="KW-0503">Monooxygenase</keyword>
<comment type="caution">
    <text evidence="2">The sequence shown here is derived from an EMBL/GenBank/DDBJ whole genome shotgun (WGS) entry which is preliminary data.</text>
</comment>